<dbReference type="EMBL" id="KQ417240">
    <property type="protein sequence ID" value="KOF93035.1"/>
    <property type="molecule type" value="Genomic_DNA"/>
</dbReference>
<dbReference type="InterPro" id="IPR053164">
    <property type="entry name" value="IS1016-like_transposase"/>
</dbReference>
<protein>
    <recommendedName>
        <fullName evidence="1">ISXO2-like transposase domain-containing protein</fullName>
    </recommendedName>
</protein>
<feature type="non-terminal residue" evidence="2">
    <location>
        <position position="1"/>
    </location>
</feature>
<dbReference type="PANTHER" id="PTHR47163:SF2">
    <property type="entry name" value="SI:DKEY-17M8.2"/>
    <property type="match status" value="1"/>
</dbReference>
<gene>
    <name evidence="2" type="ORF">OCBIM_22005317mg</name>
</gene>
<dbReference type="Pfam" id="PF12762">
    <property type="entry name" value="DDE_Tnp_IS1595"/>
    <property type="match status" value="1"/>
</dbReference>
<dbReference type="AlphaFoldDB" id="A0A0L8HW70"/>
<dbReference type="InterPro" id="IPR024445">
    <property type="entry name" value="Tnp_ISXO2-like"/>
</dbReference>
<reference evidence="2" key="1">
    <citation type="submission" date="2015-07" db="EMBL/GenBank/DDBJ databases">
        <title>MeaNS - Measles Nucleotide Surveillance Program.</title>
        <authorList>
            <person name="Tran T."/>
            <person name="Druce J."/>
        </authorList>
    </citation>
    <scope>NUCLEOTIDE SEQUENCE</scope>
    <source>
        <strain evidence="2">UCB-OBI-ISO-001</strain>
        <tissue evidence="2">Gonad</tissue>
    </source>
</reference>
<organism evidence="2">
    <name type="scientific">Octopus bimaculoides</name>
    <name type="common">California two-spotted octopus</name>
    <dbReference type="NCBI Taxonomy" id="37653"/>
    <lineage>
        <taxon>Eukaryota</taxon>
        <taxon>Metazoa</taxon>
        <taxon>Spiralia</taxon>
        <taxon>Lophotrochozoa</taxon>
        <taxon>Mollusca</taxon>
        <taxon>Cephalopoda</taxon>
        <taxon>Coleoidea</taxon>
        <taxon>Octopodiformes</taxon>
        <taxon>Octopoda</taxon>
        <taxon>Incirrata</taxon>
        <taxon>Octopodidae</taxon>
        <taxon>Octopus</taxon>
    </lineage>
</organism>
<accession>A0A0L8HW70</accession>
<sequence length="69" mass="7922">SHDGNSLRECVKGSVIHSDEWHTYNNLNVIGYHHLTVNHQQHYVDPVTGAHTQAIEQSWLDAKTMIMKK</sequence>
<feature type="domain" description="ISXO2-like transposase" evidence="1">
    <location>
        <begin position="12"/>
        <end position="66"/>
    </location>
</feature>
<proteinExistence type="predicted"/>
<dbReference type="PANTHER" id="PTHR47163">
    <property type="entry name" value="DDE_TNP_IS1595 DOMAIN-CONTAINING PROTEIN"/>
    <property type="match status" value="1"/>
</dbReference>
<evidence type="ECO:0000313" key="2">
    <source>
        <dbReference type="EMBL" id="KOF93035.1"/>
    </source>
</evidence>
<name>A0A0L8HW70_OCTBM</name>
<evidence type="ECO:0000259" key="1">
    <source>
        <dbReference type="Pfam" id="PF12762"/>
    </source>
</evidence>